<dbReference type="NCBIfam" id="NF006949">
    <property type="entry name" value="PRK09431.1"/>
    <property type="match status" value="1"/>
</dbReference>
<dbReference type="FunFam" id="3.40.50.620:FF:000031">
    <property type="entry name" value="Asparagine synthase B"/>
    <property type="match status" value="1"/>
</dbReference>
<evidence type="ECO:0000256" key="1">
    <source>
        <dbReference type="ARBA" id="ARBA00005187"/>
    </source>
</evidence>
<dbReference type="SUPFAM" id="SSF56235">
    <property type="entry name" value="N-terminal nucleophile aminohydrolases (Ntn hydrolases)"/>
    <property type="match status" value="1"/>
</dbReference>
<dbReference type="CDD" id="cd00712">
    <property type="entry name" value="AsnB"/>
    <property type="match status" value="1"/>
</dbReference>
<evidence type="ECO:0000256" key="9">
    <source>
        <dbReference type="ARBA" id="ARBA00048741"/>
    </source>
</evidence>
<evidence type="ECO:0000256" key="3">
    <source>
        <dbReference type="ARBA" id="ARBA00022598"/>
    </source>
</evidence>
<keyword evidence="7 11" id="KW-0061">Asparagine biosynthesis</keyword>
<dbReference type="EC" id="6.3.5.4" evidence="2"/>
<dbReference type="PANTHER" id="PTHR11772">
    <property type="entry name" value="ASPARAGINE SYNTHETASE"/>
    <property type="match status" value="1"/>
</dbReference>
<feature type="active site" description="For GATase activity" evidence="11">
    <location>
        <position position="2"/>
    </location>
</feature>
<keyword evidence="8 11" id="KW-0315">Glutamine amidotransferase</keyword>
<protein>
    <recommendedName>
        <fullName evidence="2">asparagine synthase (glutamine-hydrolyzing)</fullName>
        <ecNumber evidence="2">6.3.5.4</ecNumber>
    </recommendedName>
</protein>
<dbReference type="RefSeq" id="XP_008868227.1">
    <property type="nucleotide sequence ID" value="XM_008870005.1"/>
</dbReference>
<name>A0A024UB41_9STRA</name>
<dbReference type="PANTHER" id="PTHR11772:SF2">
    <property type="entry name" value="ASPARAGINE SYNTHETASE [GLUTAMINE-HYDROLYZING]"/>
    <property type="match status" value="1"/>
</dbReference>
<evidence type="ECO:0000256" key="5">
    <source>
        <dbReference type="ARBA" id="ARBA00022741"/>
    </source>
</evidence>
<accession>A0A024UB41</accession>
<evidence type="ECO:0000313" key="15">
    <source>
        <dbReference type="EMBL" id="ETW02843.1"/>
    </source>
</evidence>
<dbReference type="VEuPathDB" id="FungiDB:H310_05323"/>
<dbReference type="Pfam" id="PF13537">
    <property type="entry name" value="GATase_7"/>
    <property type="match status" value="1"/>
</dbReference>
<organism evidence="15">
    <name type="scientific">Aphanomyces invadans</name>
    <dbReference type="NCBI Taxonomy" id="157072"/>
    <lineage>
        <taxon>Eukaryota</taxon>
        <taxon>Sar</taxon>
        <taxon>Stramenopiles</taxon>
        <taxon>Oomycota</taxon>
        <taxon>Saprolegniomycetes</taxon>
        <taxon>Saprolegniales</taxon>
        <taxon>Verrucalvaceae</taxon>
        <taxon>Aphanomyces</taxon>
    </lineage>
</organism>
<keyword evidence="3" id="KW-0436">Ligase</keyword>
<dbReference type="SUPFAM" id="SSF52402">
    <property type="entry name" value="Adenine nucleotide alpha hydrolases-like"/>
    <property type="match status" value="1"/>
</dbReference>
<dbReference type="eggNOG" id="KOG0571">
    <property type="taxonomic scope" value="Eukaryota"/>
</dbReference>
<dbReference type="InterPro" id="IPR001962">
    <property type="entry name" value="Asn_synthase"/>
</dbReference>
<dbReference type="CDD" id="cd01991">
    <property type="entry name" value="Asn_synthase_B_C"/>
    <property type="match status" value="1"/>
</dbReference>
<keyword evidence="5 10" id="KW-0547">Nucleotide-binding</keyword>
<proteinExistence type="predicted"/>
<dbReference type="Pfam" id="PF00733">
    <property type="entry name" value="Asn_synthase"/>
    <property type="match status" value="1"/>
</dbReference>
<dbReference type="GO" id="GO:0004066">
    <property type="term" value="F:asparagine synthase (glutamine-hydrolyzing) activity"/>
    <property type="evidence" value="ECO:0007669"/>
    <property type="project" value="UniProtKB-EC"/>
</dbReference>
<evidence type="ECO:0000256" key="8">
    <source>
        <dbReference type="ARBA" id="ARBA00022962"/>
    </source>
</evidence>
<dbReference type="PROSITE" id="PS51278">
    <property type="entry name" value="GATASE_TYPE_2"/>
    <property type="match status" value="1"/>
</dbReference>
<evidence type="ECO:0000256" key="13">
    <source>
        <dbReference type="PIRSR" id="PIRSR001589-3"/>
    </source>
</evidence>
<reference evidence="15" key="1">
    <citation type="submission" date="2013-12" db="EMBL/GenBank/DDBJ databases">
        <title>The Genome Sequence of Aphanomyces invadans NJM9701.</title>
        <authorList>
            <consortium name="The Broad Institute Genomics Platform"/>
            <person name="Russ C."/>
            <person name="Tyler B."/>
            <person name="van West P."/>
            <person name="Dieguez-Uribeondo J."/>
            <person name="Young S.K."/>
            <person name="Zeng Q."/>
            <person name="Gargeya S."/>
            <person name="Fitzgerald M."/>
            <person name="Abouelleil A."/>
            <person name="Alvarado L."/>
            <person name="Chapman S.B."/>
            <person name="Gainer-Dewar J."/>
            <person name="Goldberg J."/>
            <person name="Griggs A."/>
            <person name="Gujja S."/>
            <person name="Hansen M."/>
            <person name="Howarth C."/>
            <person name="Imamovic A."/>
            <person name="Ireland A."/>
            <person name="Larimer J."/>
            <person name="McCowan C."/>
            <person name="Murphy C."/>
            <person name="Pearson M."/>
            <person name="Poon T.W."/>
            <person name="Priest M."/>
            <person name="Roberts A."/>
            <person name="Saif S."/>
            <person name="Shea T."/>
            <person name="Sykes S."/>
            <person name="Wortman J."/>
            <person name="Nusbaum C."/>
            <person name="Birren B."/>
        </authorList>
    </citation>
    <scope>NUCLEOTIDE SEQUENCE [LARGE SCALE GENOMIC DNA]</scope>
    <source>
        <strain evidence="15">NJM9701</strain>
    </source>
</reference>
<keyword evidence="6 10" id="KW-0067">ATP-binding</keyword>
<dbReference type="InterPro" id="IPR006426">
    <property type="entry name" value="Asn_synth_AEB"/>
</dbReference>
<dbReference type="OrthoDB" id="409189at2759"/>
<sequence length="565" mass="63052">MCGIVAIYASMLNNDELRKAILDAGKKIRHRGPDWNGVRILPKGIAIEHERLAIIDPESGAQPLISNDGTITLAVNGEVYNYRELSATLQTPYVFKTKSDCEVIIPLYKQHGRAFLRHLRGMFSFVLYDSAKDVLIAARDHMGITPLYYGYGADGSVWFASEMKALAHGCVRFDLFPPGHVFTSTTGEFTRWYNPGWMESGHIGKTPLNLATLRDAFETAVTKRMMSDVPWGVLLSGGLDSSLVASIACRHQKKLFEAGADTEWSPRLHSFTIGLENSPDLAAAKEVAKYLGTIHHSYTYTIQEGIDAVSDVIYHLETYDVTTIRASTPMFLMSRKIKAMGIKMVLSGEGADEVFGGYLYFHKAPNAQAFHDETVNKLKGLHQYDCLRANKSTSAWGVEARVPFLDADFLEVAMNLDSTEKMCDRQSGRMEKYIIRKAFDTPENPYLPNNILWRQKEQFSDGVGYGWIDALKDWAERDISDRQMKHAELLFPYNTPQTKEAYLYRSIFSKHFEKEVAAQTVPGGPSIACSTAAAIEWDASFKNAADPSGRAIAGVHVDAYKAPTH</sequence>
<evidence type="ECO:0000259" key="14">
    <source>
        <dbReference type="PROSITE" id="PS51278"/>
    </source>
</evidence>
<keyword evidence="4 11" id="KW-0028">Amino-acid biosynthesis</keyword>
<dbReference type="InterPro" id="IPR033738">
    <property type="entry name" value="AsnB_N"/>
</dbReference>
<comment type="pathway">
    <text evidence="1">Amino-acid biosynthesis; L-asparagine biosynthesis; L-asparagine from L-aspartate (L-Gln route): step 1/1.</text>
</comment>
<dbReference type="NCBIfam" id="TIGR01536">
    <property type="entry name" value="asn_synth_AEB"/>
    <property type="match status" value="1"/>
</dbReference>
<dbReference type="Gene3D" id="3.60.20.10">
    <property type="entry name" value="Glutamine Phosphoribosylpyrophosphate, subunit 1, domain 1"/>
    <property type="match status" value="1"/>
</dbReference>
<dbReference type="GO" id="GO:0005829">
    <property type="term" value="C:cytosol"/>
    <property type="evidence" value="ECO:0007669"/>
    <property type="project" value="TreeGrafter"/>
</dbReference>
<feature type="domain" description="Glutamine amidotransferase type-2" evidence="14">
    <location>
        <begin position="2"/>
        <end position="187"/>
    </location>
</feature>
<feature type="binding site" evidence="12">
    <location>
        <position position="100"/>
    </location>
    <ligand>
        <name>L-glutamine</name>
        <dbReference type="ChEBI" id="CHEBI:58359"/>
    </ligand>
</feature>
<dbReference type="GeneID" id="20082373"/>
<evidence type="ECO:0000256" key="7">
    <source>
        <dbReference type="ARBA" id="ARBA00022888"/>
    </source>
</evidence>
<evidence type="ECO:0000256" key="12">
    <source>
        <dbReference type="PIRSR" id="PIRSR001589-2"/>
    </source>
</evidence>
<dbReference type="InterPro" id="IPR014729">
    <property type="entry name" value="Rossmann-like_a/b/a_fold"/>
</dbReference>
<comment type="catalytic activity">
    <reaction evidence="9">
        <text>L-aspartate + L-glutamine + ATP + H2O = L-asparagine + L-glutamate + AMP + diphosphate + H(+)</text>
        <dbReference type="Rhea" id="RHEA:12228"/>
        <dbReference type="ChEBI" id="CHEBI:15377"/>
        <dbReference type="ChEBI" id="CHEBI:15378"/>
        <dbReference type="ChEBI" id="CHEBI:29985"/>
        <dbReference type="ChEBI" id="CHEBI:29991"/>
        <dbReference type="ChEBI" id="CHEBI:30616"/>
        <dbReference type="ChEBI" id="CHEBI:33019"/>
        <dbReference type="ChEBI" id="CHEBI:58048"/>
        <dbReference type="ChEBI" id="CHEBI:58359"/>
        <dbReference type="ChEBI" id="CHEBI:456215"/>
        <dbReference type="EC" id="6.3.5.4"/>
    </reaction>
</comment>
<dbReference type="GO" id="GO:0005524">
    <property type="term" value="F:ATP binding"/>
    <property type="evidence" value="ECO:0007669"/>
    <property type="project" value="UniProtKB-KW"/>
</dbReference>
<dbReference type="Gene3D" id="3.40.50.620">
    <property type="entry name" value="HUPs"/>
    <property type="match status" value="1"/>
</dbReference>
<feature type="site" description="Important for beta-aspartyl-AMP intermediate formation" evidence="13">
    <location>
        <position position="349"/>
    </location>
</feature>
<dbReference type="PIRSF" id="PIRSF001589">
    <property type="entry name" value="Asn_synthetase_glu-h"/>
    <property type="match status" value="1"/>
</dbReference>
<dbReference type="InterPro" id="IPR029055">
    <property type="entry name" value="Ntn_hydrolases_N"/>
</dbReference>
<dbReference type="InterPro" id="IPR017932">
    <property type="entry name" value="GATase_2_dom"/>
</dbReference>
<dbReference type="InterPro" id="IPR050795">
    <property type="entry name" value="Asn_Synthetase"/>
</dbReference>
<feature type="binding site" evidence="12">
    <location>
        <begin position="347"/>
        <end position="348"/>
    </location>
    <ligand>
        <name>ATP</name>
        <dbReference type="ChEBI" id="CHEBI:30616"/>
    </ligand>
</feature>
<dbReference type="AlphaFoldDB" id="A0A024UB41"/>
<feature type="binding site" evidence="12">
    <location>
        <position position="234"/>
    </location>
    <ligand>
        <name>ATP</name>
        <dbReference type="ChEBI" id="CHEBI:30616"/>
    </ligand>
</feature>
<gene>
    <name evidence="15" type="ORF">H310_05323</name>
</gene>
<dbReference type="GO" id="GO:0006529">
    <property type="term" value="P:asparagine biosynthetic process"/>
    <property type="evidence" value="ECO:0007669"/>
    <property type="project" value="UniProtKB-KW"/>
</dbReference>
<dbReference type="EMBL" id="KI913960">
    <property type="protein sequence ID" value="ETW02843.1"/>
    <property type="molecule type" value="Genomic_DNA"/>
</dbReference>
<evidence type="ECO:0000256" key="10">
    <source>
        <dbReference type="PIRNR" id="PIRNR001589"/>
    </source>
</evidence>
<dbReference type="STRING" id="157072.A0A024UB41"/>
<evidence type="ECO:0000256" key="6">
    <source>
        <dbReference type="ARBA" id="ARBA00022840"/>
    </source>
</evidence>
<evidence type="ECO:0000256" key="11">
    <source>
        <dbReference type="PIRSR" id="PIRSR001589-1"/>
    </source>
</evidence>
<evidence type="ECO:0000256" key="4">
    <source>
        <dbReference type="ARBA" id="ARBA00022605"/>
    </source>
</evidence>
<evidence type="ECO:0000256" key="2">
    <source>
        <dbReference type="ARBA" id="ARBA00012737"/>
    </source>
</evidence>
<feature type="binding site" evidence="12">
    <location>
        <position position="273"/>
    </location>
    <ligand>
        <name>ATP</name>
        <dbReference type="ChEBI" id="CHEBI:30616"/>
    </ligand>
</feature>